<reference evidence="1 2" key="1">
    <citation type="submission" date="2021-03" db="EMBL/GenBank/DDBJ databases">
        <title>Genomic Encyclopedia of Type Strains, Phase IV (KMG-IV): sequencing the most valuable type-strain genomes for metagenomic binning, comparative biology and taxonomic classification.</title>
        <authorList>
            <person name="Goeker M."/>
        </authorList>
    </citation>
    <scope>NUCLEOTIDE SEQUENCE [LARGE SCALE GENOMIC DNA]</scope>
    <source>
        <strain evidence="1 2">DSM 24738</strain>
    </source>
</reference>
<gene>
    <name evidence="1" type="ORF">J2Z37_001889</name>
</gene>
<accession>A0ABS4GNP6</accession>
<dbReference type="EMBL" id="JAGGKT010000004">
    <property type="protein sequence ID" value="MBP1931888.1"/>
    <property type="molecule type" value="Genomic_DNA"/>
</dbReference>
<protein>
    <recommendedName>
        <fullName evidence="3">Swt1-like HEPN domain-containing protein</fullName>
    </recommendedName>
</protein>
<comment type="caution">
    <text evidence="1">The sequence shown here is derived from an EMBL/GenBank/DDBJ whole genome shotgun (WGS) entry which is preliminary data.</text>
</comment>
<proteinExistence type="predicted"/>
<evidence type="ECO:0000313" key="2">
    <source>
        <dbReference type="Proteomes" id="UP001519343"/>
    </source>
</evidence>
<evidence type="ECO:0000313" key="1">
    <source>
        <dbReference type="EMBL" id="MBP1931888.1"/>
    </source>
</evidence>
<dbReference type="Proteomes" id="UP001519343">
    <property type="component" value="Unassembled WGS sequence"/>
</dbReference>
<keyword evidence="2" id="KW-1185">Reference proteome</keyword>
<name>A0ABS4GNP6_9BACL</name>
<sequence length="123" mass="14877">MSNKINAIDKMCDSYRILYELETKLRTMIDDTLTREFGYTWHLSQKYISFDFHTAHYYQLLQIIRKFPTLKEKFTQKQIEKLTNLNAIRNKICHMRDISIPEYKKLVTCHKIVISKIEKRKVS</sequence>
<evidence type="ECO:0008006" key="3">
    <source>
        <dbReference type="Google" id="ProtNLM"/>
    </source>
</evidence>
<organism evidence="1 2">
    <name type="scientific">Ammoniphilus resinae</name>
    <dbReference type="NCBI Taxonomy" id="861532"/>
    <lineage>
        <taxon>Bacteria</taxon>
        <taxon>Bacillati</taxon>
        <taxon>Bacillota</taxon>
        <taxon>Bacilli</taxon>
        <taxon>Bacillales</taxon>
        <taxon>Paenibacillaceae</taxon>
        <taxon>Aneurinibacillus group</taxon>
        <taxon>Ammoniphilus</taxon>
    </lineage>
</organism>